<evidence type="ECO:0000256" key="6">
    <source>
        <dbReference type="SAM" id="MobiDB-lite"/>
    </source>
</evidence>
<evidence type="ECO:0000313" key="8">
    <source>
        <dbReference type="EMBL" id="KAK6168343.1"/>
    </source>
</evidence>
<dbReference type="FunFam" id="4.10.1110.10:FF:000004">
    <property type="entry name" value="AN1-type zinc finger protein 2B isoform X1"/>
    <property type="match status" value="1"/>
</dbReference>
<keyword evidence="2" id="KW-0677">Repeat</keyword>
<feature type="compositionally biased region" description="Polar residues" evidence="6">
    <location>
        <begin position="219"/>
        <end position="240"/>
    </location>
</feature>
<proteinExistence type="predicted"/>
<dbReference type="SMART" id="SM00726">
    <property type="entry name" value="UIM"/>
    <property type="match status" value="2"/>
</dbReference>
<feature type="region of interest" description="Disordered" evidence="6">
    <location>
        <begin position="218"/>
        <end position="275"/>
    </location>
</feature>
<gene>
    <name evidence="8" type="ORF">SNE40_020897</name>
</gene>
<feature type="compositionally biased region" description="Polar residues" evidence="6">
    <location>
        <begin position="171"/>
        <end position="180"/>
    </location>
</feature>
<keyword evidence="9" id="KW-1185">Reference proteome</keyword>
<dbReference type="GO" id="GO:0008270">
    <property type="term" value="F:zinc ion binding"/>
    <property type="evidence" value="ECO:0007669"/>
    <property type="project" value="UniProtKB-KW"/>
</dbReference>
<evidence type="ECO:0000256" key="5">
    <source>
        <dbReference type="PROSITE-ProRule" id="PRU00449"/>
    </source>
</evidence>
<evidence type="ECO:0000256" key="1">
    <source>
        <dbReference type="ARBA" id="ARBA00022723"/>
    </source>
</evidence>
<dbReference type="Pfam" id="PF25403">
    <property type="entry name" value="zf-C2H2_ZFAND2"/>
    <property type="match status" value="1"/>
</dbReference>
<dbReference type="PANTHER" id="PTHR14677">
    <property type="entry name" value="ARSENITE INDUCUBLE RNA ASSOCIATED PROTEIN AIP-1-RELATED"/>
    <property type="match status" value="1"/>
</dbReference>
<protein>
    <recommendedName>
        <fullName evidence="7">AN1-type domain-containing protein</fullName>
    </recommendedName>
</protein>
<feature type="region of interest" description="Disordered" evidence="6">
    <location>
        <begin position="160"/>
        <end position="205"/>
    </location>
</feature>
<dbReference type="PROSITE" id="PS50330">
    <property type="entry name" value="UIM"/>
    <property type="match status" value="2"/>
</dbReference>
<dbReference type="AlphaFoldDB" id="A0AAN8G931"/>
<dbReference type="InterPro" id="IPR003903">
    <property type="entry name" value="UIM_dom"/>
</dbReference>
<evidence type="ECO:0000313" key="9">
    <source>
        <dbReference type="Proteomes" id="UP001347796"/>
    </source>
</evidence>
<dbReference type="FunFam" id="4.10.1110.10:FF:000003">
    <property type="entry name" value="AN1-type zinc finger protein 2B isoform X1"/>
    <property type="match status" value="1"/>
</dbReference>
<keyword evidence="1" id="KW-0479">Metal-binding</keyword>
<dbReference type="Pfam" id="PF01428">
    <property type="entry name" value="zf-AN1"/>
    <property type="match status" value="2"/>
</dbReference>
<dbReference type="GO" id="GO:0005783">
    <property type="term" value="C:endoplasmic reticulum"/>
    <property type="evidence" value="ECO:0007669"/>
    <property type="project" value="TreeGrafter"/>
</dbReference>
<keyword evidence="3 5" id="KW-0863">Zinc-finger</keyword>
<dbReference type="PANTHER" id="PTHR14677:SF20">
    <property type="entry name" value="ZINC FINGER AN1-TYPE CONTAINING 2A-RELATED"/>
    <property type="match status" value="1"/>
</dbReference>
<dbReference type="GO" id="GO:0045047">
    <property type="term" value="P:protein targeting to ER"/>
    <property type="evidence" value="ECO:0007669"/>
    <property type="project" value="TreeGrafter"/>
</dbReference>
<feature type="compositionally biased region" description="Low complexity" evidence="6">
    <location>
        <begin position="160"/>
        <end position="170"/>
    </location>
</feature>
<comment type="caution">
    <text evidence="8">The sequence shown here is derived from an EMBL/GenBank/DDBJ whole genome shotgun (WGS) entry which is preliminary data.</text>
</comment>
<dbReference type="InterPro" id="IPR000058">
    <property type="entry name" value="Znf_AN1"/>
</dbReference>
<dbReference type="Gene3D" id="4.10.1110.10">
    <property type="entry name" value="AN1-like Zinc finger"/>
    <property type="match status" value="2"/>
</dbReference>
<name>A0AAN8G931_PATCE</name>
<evidence type="ECO:0000256" key="3">
    <source>
        <dbReference type="ARBA" id="ARBA00022771"/>
    </source>
</evidence>
<accession>A0AAN8G931</accession>
<dbReference type="InterPro" id="IPR035896">
    <property type="entry name" value="AN1-like_Znf"/>
</dbReference>
<feature type="compositionally biased region" description="Basic and acidic residues" evidence="6">
    <location>
        <begin position="265"/>
        <end position="275"/>
    </location>
</feature>
<reference evidence="8 9" key="1">
    <citation type="submission" date="2024-01" db="EMBL/GenBank/DDBJ databases">
        <title>The genome of the rayed Mediterranean limpet Patella caerulea (Linnaeus, 1758).</title>
        <authorList>
            <person name="Anh-Thu Weber A."/>
            <person name="Halstead-Nussloch G."/>
        </authorList>
    </citation>
    <scope>NUCLEOTIDE SEQUENCE [LARGE SCALE GENOMIC DNA]</scope>
    <source>
        <strain evidence="8">AATW-2023a</strain>
        <tissue evidence="8">Whole specimen</tissue>
    </source>
</reference>
<evidence type="ECO:0000256" key="4">
    <source>
        <dbReference type="ARBA" id="ARBA00022833"/>
    </source>
</evidence>
<dbReference type="SMART" id="SM00154">
    <property type="entry name" value="ZnF_AN1"/>
    <property type="match status" value="2"/>
</dbReference>
<dbReference type="GO" id="GO:0043161">
    <property type="term" value="P:proteasome-mediated ubiquitin-dependent protein catabolic process"/>
    <property type="evidence" value="ECO:0007669"/>
    <property type="project" value="TreeGrafter"/>
</dbReference>
<dbReference type="InterPro" id="IPR057357">
    <property type="entry name" value="Znf-C2H2_ZFAND2A/B"/>
</dbReference>
<sequence>MELPHLGEHCSDSSCKRLDFLPMTCDACQKTFCGDHVTYSSHNCTESYKKDNQVPVCPLCSAPIPVKPGETPDILVGRHIDTDCQSDPAKEKRQVYTNKCSAKGCKNKELIPVICEKCRKNFCLRHRHELDHSCKGFEGSGKSVSNSGAAALSRFNFFSSSNTNTKSKTNAKPQQSSLSNIGRDLNRERQSRQQRGVPMTTQAGMSEDEALARALQMSMVESSGTKPQATSNQSGSLSQQEQEDLMLARALQESEQEARNQTQRTENKEKSCMLS</sequence>
<dbReference type="PROSITE" id="PS51039">
    <property type="entry name" value="ZF_AN1"/>
    <property type="match status" value="2"/>
</dbReference>
<feature type="domain" description="AN1-type" evidence="7">
    <location>
        <begin position="94"/>
        <end position="142"/>
    </location>
</feature>
<feature type="domain" description="AN1-type" evidence="7">
    <location>
        <begin position="4"/>
        <end position="52"/>
    </location>
</feature>
<evidence type="ECO:0000256" key="2">
    <source>
        <dbReference type="ARBA" id="ARBA00022737"/>
    </source>
</evidence>
<dbReference type="SUPFAM" id="SSF118310">
    <property type="entry name" value="AN1-like Zinc finger"/>
    <property type="match status" value="2"/>
</dbReference>
<organism evidence="8 9">
    <name type="scientific">Patella caerulea</name>
    <name type="common">Rayed Mediterranean limpet</name>
    <dbReference type="NCBI Taxonomy" id="87958"/>
    <lineage>
        <taxon>Eukaryota</taxon>
        <taxon>Metazoa</taxon>
        <taxon>Spiralia</taxon>
        <taxon>Lophotrochozoa</taxon>
        <taxon>Mollusca</taxon>
        <taxon>Gastropoda</taxon>
        <taxon>Patellogastropoda</taxon>
        <taxon>Patelloidea</taxon>
        <taxon>Patellidae</taxon>
        <taxon>Patella</taxon>
    </lineage>
</organism>
<dbReference type="Proteomes" id="UP001347796">
    <property type="component" value="Unassembled WGS sequence"/>
</dbReference>
<keyword evidence="4" id="KW-0862">Zinc</keyword>
<dbReference type="EMBL" id="JAZGQO010000016">
    <property type="protein sequence ID" value="KAK6168343.1"/>
    <property type="molecule type" value="Genomic_DNA"/>
</dbReference>
<evidence type="ECO:0000259" key="7">
    <source>
        <dbReference type="PROSITE" id="PS51039"/>
    </source>
</evidence>